<feature type="domain" description="Aldehyde oxidase/xanthine dehydrogenase a/b hammerhead" evidence="1">
    <location>
        <begin position="226"/>
        <end position="314"/>
    </location>
</feature>
<gene>
    <name evidence="2" type="ORF">C6Q15_02770</name>
</gene>
<name>A0A2S9N0A6_9BURK</name>
<dbReference type="PANTHER" id="PTHR47495">
    <property type="entry name" value="ALDEHYDE DEHYDROGENASE"/>
    <property type="match status" value="1"/>
</dbReference>
<dbReference type="InterPro" id="IPR046867">
    <property type="entry name" value="AldOxase/xan_DH_MoCoBD2"/>
</dbReference>
<dbReference type="InterPro" id="IPR006311">
    <property type="entry name" value="TAT_signal"/>
</dbReference>
<dbReference type="GO" id="GO:0016491">
    <property type="term" value="F:oxidoreductase activity"/>
    <property type="evidence" value="ECO:0007669"/>
    <property type="project" value="InterPro"/>
</dbReference>
<dbReference type="SMART" id="SM01008">
    <property type="entry name" value="Ald_Xan_dh_C"/>
    <property type="match status" value="1"/>
</dbReference>
<dbReference type="Gene3D" id="3.30.365.10">
    <property type="entry name" value="Aldehyde oxidase/xanthine dehydrogenase, molybdopterin binding domain"/>
    <property type="match status" value="4"/>
</dbReference>
<dbReference type="InterPro" id="IPR000674">
    <property type="entry name" value="Ald_Oxase/Xan_DH_a/b"/>
</dbReference>
<dbReference type="PROSITE" id="PS51318">
    <property type="entry name" value="TAT"/>
    <property type="match status" value="1"/>
</dbReference>
<dbReference type="InterPro" id="IPR052516">
    <property type="entry name" value="N-heterocyclic_Hydroxylase"/>
</dbReference>
<dbReference type="Proteomes" id="UP000238982">
    <property type="component" value="Unassembled WGS sequence"/>
</dbReference>
<dbReference type="EMBL" id="PVGH01000017">
    <property type="protein sequence ID" value="PRF65737.1"/>
    <property type="molecule type" value="Genomic_DNA"/>
</dbReference>
<organism evidence="2 3">
    <name type="scientific">Burkholderia multivorans</name>
    <dbReference type="NCBI Taxonomy" id="87883"/>
    <lineage>
        <taxon>Bacteria</taxon>
        <taxon>Pseudomonadati</taxon>
        <taxon>Pseudomonadota</taxon>
        <taxon>Betaproteobacteria</taxon>
        <taxon>Burkholderiales</taxon>
        <taxon>Burkholderiaceae</taxon>
        <taxon>Burkholderia</taxon>
        <taxon>Burkholderia cepacia complex</taxon>
    </lineage>
</organism>
<evidence type="ECO:0000313" key="3">
    <source>
        <dbReference type="Proteomes" id="UP000238982"/>
    </source>
</evidence>
<dbReference type="AlphaFoldDB" id="A0A2S9N0A6"/>
<dbReference type="Pfam" id="PF02738">
    <property type="entry name" value="MoCoBD_1"/>
    <property type="match status" value="1"/>
</dbReference>
<protein>
    <submittedName>
        <fullName evidence="2">Aldehyde oxidase</fullName>
    </submittedName>
</protein>
<comment type="caution">
    <text evidence="2">The sequence shown here is derived from an EMBL/GenBank/DDBJ whole genome shotgun (WGS) entry which is preliminary data.</text>
</comment>
<sequence length="749" mass="81074">MRHDRTAPMPPIDDTPRRRFLKQSAALLTAGVAVGFRLADATAAGSRASGDPHPAAGEFEPNAWVRVLPDDTIKLVVHKHDSGTGTRTALAALVAEELDVDPFRVEVITPEDPFFADYIHPLWKVFSTGGSTSVAMEYDRLREAGATARAMLVEAAARQWNVRTSTCTTADGAVQHAASGRRATYGSLASAAARLPAPQRVALKDPAQFRYIGKLRRKRGAAQKADGSFPYSIDVSLPGMLVAVVTRAPAIDARVRSVDAKAALAMPGVRDVLQIPPRPDVLGGNQAGVAVLADDYWSAHRAQATLKIEWEDSLFETFDSSTLAARQAAWVDDPAARVVPTIRDGDPANASLAGARTVDATYAMPYKAANPLEPINVTVWARDGGIEYWGGLQVPSTAMEAAQVIGGIPAHRVTLHERVSGGSFGARESKYWLFEATWLALKTGKPVKLMNSREDEMRALFYHAASCHRARAVLDARGNLASLWLRGVMPASPQQWEPGYLERADRMDFSTTEALTKWEFAYAAPHRDIGWIRLETGVPTGWYRAVSYIPNVFAVESLMDEAAHAAARDPVEFRLAHMRDRPRHAAVLREAATRAGWGQPLPDGVALGVATNQAYDSYVAVVARVVRDAEGAVRVAKLTCVADCGIAVSPAGVEEQLYGGLMWGLGHATSDRIDIRNGRVQQSNFDTYRVMRMNDMPETDIHIVQGDRAKPGGVGELSSPAVTPAIANAVFRLTGKRLRETPFDLSAVS</sequence>
<proteinExistence type="predicted"/>
<dbReference type="PIRSF" id="PIRSF036389">
    <property type="entry name" value="IOR_B"/>
    <property type="match status" value="1"/>
</dbReference>
<evidence type="ECO:0000259" key="1">
    <source>
        <dbReference type="SMART" id="SM01008"/>
    </source>
</evidence>
<dbReference type="PANTHER" id="PTHR47495:SF2">
    <property type="entry name" value="ALDEHYDE DEHYDROGENASE"/>
    <property type="match status" value="1"/>
</dbReference>
<evidence type="ECO:0000313" key="2">
    <source>
        <dbReference type="EMBL" id="PRF65737.1"/>
    </source>
</evidence>
<dbReference type="InterPro" id="IPR012368">
    <property type="entry name" value="OxRdtase_Mopterin-bd_su_IorB"/>
</dbReference>
<dbReference type="SUPFAM" id="SSF56003">
    <property type="entry name" value="Molybdenum cofactor-binding domain"/>
    <property type="match status" value="2"/>
</dbReference>
<reference evidence="2 3" key="1">
    <citation type="submission" date="2018-03" db="EMBL/GenBank/DDBJ databases">
        <authorList>
            <person name="Keele B.F."/>
        </authorList>
    </citation>
    <scope>NUCLEOTIDE SEQUENCE [LARGE SCALE GENOMIC DNA]</scope>
    <source>
        <strain evidence="2 3">AU19729</strain>
    </source>
</reference>
<accession>A0A2S9N0A6</accession>
<dbReference type="Pfam" id="PF20256">
    <property type="entry name" value="MoCoBD_2"/>
    <property type="match status" value="2"/>
</dbReference>
<dbReference type="InterPro" id="IPR008274">
    <property type="entry name" value="AldOxase/xan_DH_MoCoBD1"/>
</dbReference>
<dbReference type="InterPro" id="IPR037165">
    <property type="entry name" value="AldOxase/xan_DH_Mopterin-bd_sf"/>
</dbReference>
<dbReference type="RefSeq" id="WP_105795902.1">
    <property type="nucleotide sequence ID" value="NZ_JAGSWF010000008.1"/>
</dbReference>
<dbReference type="Gene3D" id="3.90.1170.50">
    <property type="entry name" value="Aldehyde oxidase/xanthine dehydrogenase, a/b hammerhead"/>
    <property type="match status" value="1"/>
</dbReference>